<dbReference type="RefSeq" id="WP_221118510.1">
    <property type="nucleotide sequence ID" value="NZ_JABDYF010000001.1"/>
</dbReference>
<gene>
    <name evidence="2" type="ORF">HJB60_04045</name>
</gene>
<evidence type="ECO:0000313" key="2">
    <source>
        <dbReference type="EMBL" id="MBX5088348.1"/>
    </source>
</evidence>
<evidence type="ECO:0000313" key="3">
    <source>
        <dbReference type="Proteomes" id="UP000770629"/>
    </source>
</evidence>
<proteinExistence type="predicted"/>
<protein>
    <submittedName>
        <fullName evidence="2">N-acetyltransferase</fullName>
    </submittedName>
</protein>
<accession>A0ABS7I926</accession>
<evidence type="ECO:0000259" key="1">
    <source>
        <dbReference type="PROSITE" id="PS51186"/>
    </source>
</evidence>
<dbReference type="Gene3D" id="3.40.630.30">
    <property type="match status" value="1"/>
</dbReference>
<dbReference type="InterPro" id="IPR000182">
    <property type="entry name" value="GNAT_dom"/>
</dbReference>
<feature type="domain" description="N-acetyltransferase" evidence="1">
    <location>
        <begin position="130"/>
        <end position="267"/>
    </location>
</feature>
<sequence length="267" mass="29522">MKLPWLDVPAIEKIEVAAFLDLFGAAPREFADQADLAYASIGEGCAVSLPFAPAVGLNRVLGVRCVQDLDRALNWMQRRRGNRFLQLAEGHAKVDVLEWIAKAKLTRQENSWVKLSRKAPDATLTWDGRIDIREATLADAPQFAKLMCSGFGFPEALWPMWAGVVERGGWRSLIAYVGDSPAGTAMMFSAGSYAWLGGGTTLHSFRNQGVQTALIRARLNLGVRDGVSTFAVETAEPQPDAARTSFDNLIREGFMHMYTRRNYRLAD</sequence>
<dbReference type="InterPro" id="IPR016181">
    <property type="entry name" value="Acyl_CoA_acyltransferase"/>
</dbReference>
<dbReference type="PROSITE" id="PS51186">
    <property type="entry name" value="GNAT"/>
    <property type="match status" value="1"/>
</dbReference>
<dbReference type="EMBL" id="JABDYF010000001">
    <property type="protein sequence ID" value="MBX5088348.1"/>
    <property type="molecule type" value="Genomic_DNA"/>
</dbReference>
<reference evidence="2 3" key="1">
    <citation type="submission" date="2020-04" db="EMBL/GenBank/DDBJ databases">
        <title>Global-level population genomics: horizontal gene transfer, symbiosis and evolution in Rhizobia.</title>
        <authorList>
            <person name="Gai Y."/>
        </authorList>
    </citation>
    <scope>NUCLEOTIDE SEQUENCE [LARGE SCALE GENOMIC DNA]</scope>
    <source>
        <strain evidence="2 3">BLR33</strain>
    </source>
</reference>
<keyword evidence="3" id="KW-1185">Reference proteome</keyword>
<name>A0ABS7I926_9HYPH</name>
<dbReference type="Proteomes" id="UP000770629">
    <property type="component" value="Unassembled WGS sequence"/>
</dbReference>
<organism evidence="2 3">
    <name type="scientific">Rhizobium lentis</name>
    <dbReference type="NCBI Taxonomy" id="1138194"/>
    <lineage>
        <taxon>Bacteria</taxon>
        <taxon>Pseudomonadati</taxon>
        <taxon>Pseudomonadota</taxon>
        <taxon>Alphaproteobacteria</taxon>
        <taxon>Hyphomicrobiales</taxon>
        <taxon>Rhizobiaceae</taxon>
        <taxon>Rhizobium/Agrobacterium group</taxon>
        <taxon>Rhizobium</taxon>
    </lineage>
</organism>
<dbReference type="SUPFAM" id="SSF55729">
    <property type="entry name" value="Acyl-CoA N-acyltransferases (Nat)"/>
    <property type="match status" value="1"/>
</dbReference>
<comment type="caution">
    <text evidence="2">The sequence shown here is derived from an EMBL/GenBank/DDBJ whole genome shotgun (WGS) entry which is preliminary data.</text>
</comment>